<gene>
    <name evidence="1" type="ORF">EST35_0116</name>
</gene>
<protein>
    <submittedName>
        <fullName evidence="1">Uncharacterized protein</fullName>
    </submittedName>
</protein>
<proteinExistence type="predicted"/>
<accession>A0A4Y5JTD4</accession>
<keyword evidence="2" id="KW-1185">Reference proteome</keyword>
<sequence>MHIDILDYSARFGRRSNAVSMLIYLAFLTVNSKHIKIKIDKSSRVFFSIIENNNLRYSIGIVCQ</sequence>
<name>A0A4Y5JTD4_9CAUD</name>
<evidence type="ECO:0000313" key="1">
    <source>
        <dbReference type="EMBL" id="QCG75998.1"/>
    </source>
</evidence>
<reference evidence="2" key="1">
    <citation type="journal article" date="2020" name="bioRxiv">
        <title>Integrative omics analysis of Pseudomonas aeruginosa virus PA5oct highlights the molecular complexity of jumbo phages.</title>
        <authorList>
            <person name="Lood C."/>
            <person name="Danis-Wlodarczyk K."/>
            <person name="Blasdel B.G."/>
            <person name="Jang H.B."/>
            <person name="Vandenheuvel D."/>
            <person name="Briers Y."/>
            <person name="Noben J.-P."/>
            <person name="van Noort V."/>
            <person name="Drulis-Kawa Z."/>
            <person name="Lavigne R."/>
        </authorList>
    </citation>
    <scope>NUCLEOTIDE SEQUENCE [LARGE SCALE GENOMIC DNA]</scope>
</reference>
<evidence type="ECO:0000313" key="2">
    <source>
        <dbReference type="Proteomes" id="UP000316733"/>
    </source>
</evidence>
<dbReference type="Proteomes" id="UP000316733">
    <property type="component" value="Segment"/>
</dbReference>
<dbReference type="EMBL" id="MK797984">
    <property type="protein sequence ID" value="QCG75998.1"/>
    <property type="molecule type" value="Genomic_DNA"/>
</dbReference>
<organism evidence="1 2">
    <name type="scientific">Pseudomonas phage vB_PaeM_PA5oct</name>
    <dbReference type="NCBI Taxonomy" id="2163605"/>
    <lineage>
        <taxon>Viruses</taxon>
        <taxon>Duplodnaviria</taxon>
        <taxon>Heunggongvirae</taxon>
        <taxon>Uroviricota</taxon>
        <taxon>Caudoviricetes</taxon>
        <taxon>Arenbergviridae</taxon>
        <taxon>Wroclawvirus</taxon>
        <taxon>Wroclawvirus PA5oct</taxon>
    </lineage>
</organism>